<dbReference type="AlphaFoldDB" id="A0A409WSQ6"/>
<organism evidence="2 3">
    <name type="scientific">Gymnopilus dilepis</name>
    <dbReference type="NCBI Taxonomy" id="231916"/>
    <lineage>
        <taxon>Eukaryota</taxon>
        <taxon>Fungi</taxon>
        <taxon>Dikarya</taxon>
        <taxon>Basidiomycota</taxon>
        <taxon>Agaricomycotina</taxon>
        <taxon>Agaricomycetes</taxon>
        <taxon>Agaricomycetidae</taxon>
        <taxon>Agaricales</taxon>
        <taxon>Agaricineae</taxon>
        <taxon>Hymenogastraceae</taxon>
        <taxon>Gymnopilus</taxon>
    </lineage>
</organism>
<accession>A0A409WSQ6</accession>
<dbReference type="EMBL" id="NHYE01004861">
    <property type="protein sequence ID" value="PPQ81506.1"/>
    <property type="molecule type" value="Genomic_DNA"/>
</dbReference>
<reference evidence="2 3" key="1">
    <citation type="journal article" date="2018" name="Evol. Lett.">
        <title>Horizontal gene cluster transfer increased hallucinogenic mushroom diversity.</title>
        <authorList>
            <person name="Reynolds H.T."/>
            <person name="Vijayakumar V."/>
            <person name="Gluck-Thaler E."/>
            <person name="Korotkin H.B."/>
            <person name="Matheny P.B."/>
            <person name="Slot J.C."/>
        </authorList>
    </citation>
    <scope>NUCLEOTIDE SEQUENCE [LARGE SCALE GENOMIC DNA]</scope>
    <source>
        <strain evidence="2 3">SRW20</strain>
    </source>
</reference>
<keyword evidence="3" id="KW-1185">Reference proteome</keyword>
<dbReference type="InParanoid" id="A0A409WSQ6"/>
<comment type="caution">
    <text evidence="2">The sequence shown here is derived from an EMBL/GenBank/DDBJ whole genome shotgun (WGS) entry which is preliminary data.</text>
</comment>
<evidence type="ECO:0000313" key="2">
    <source>
        <dbReference type="EMBL" id="PPQ81506.1"/>
    </source>
</evidence>
<feature type="region of interest" description="Disordered" evidence="1">
    <location>
        <begin position="44"/>
        <end position="66"/>
    </location>
</feature>
<dbReference type="Proteomes" id="UP000284706">
    <property type="component" value="Unassembled WGS sequence"/>
</dbReference>
<proteinExistence type="predicted"/>
<name>A0A409WSQ6_9AGAR</name>
<gene>
    <name evidence="2" type="ORF">CVT26_011649</name>
</gene>
<evidence type="ECO:0000256" key="1">
    <source>
        <dbReference type="SAM" id="MobiDB-lite"/>
    </source>
</evidence>
<protein>
    <submittedName>
        <fullName evidence="2">Uncharacterized protein</fullName>
    </submittedName>
</protein>
<sequence length="66" mass="7089">MIMWYPKFVLTRPDVIGLSTVDGVSANAASWKGPTILPRVIQPRLPPATGKEKGDASVNKQLVGKS</sequence>
<evidence type="ECO:0000313" key="3">
    <source>
        <dbReference type="Proteomes" id="UP000284706"/>
    </source>
</evidence>